<keyword evidence="1" id="KW-0812">Transmembrane</keyword>
<feature type="transmembrane region" description="Helical" evidence="1">
    <location>
        <begin position="80"/>
        <end position="101"/>
    </location>
</feature>
<reference evidence="2 3" key="1">
    <citation type="submission" date="2018-11" db="EMBL/GenBank/DDBJ databases">
        <authorList>
            <consortium name="Pathogen Informatics"/>
        </authorList>
    </citation>
    <scope>NUCLEOTIDE SEQUENCE [LARGE SCALE GENOMIC DNA]</scope>
</reference>
<evidence type="ECO:0000313" key="4">
    <source>
        <dbReference type="WBParaSite" id="HPBE_0001101401-mRNA-1"/>
    </source>
</evidence>
<dbReference type="OrthoDB" id="5865729at2759"/>
<reference evidence="4" key="2">
    <citation type="submission" date="2019-09" db="UniProtKB">
        <authorList>
            <consortium name="WormBaseParasite"/>
        </authorList>
    </citation>
    <scope>IDENTIFICATION</scope>
</reference>
<dbReference type="EMBL" id="UZAH01026953">
    <property type="protein sequence ID" value="VDO87143.1"/>
    <property type="molecule type" value="Genomic_DNA"/>
</dbReference>
<name>A0A183FSQ8_HELPZ</name>
<gene>
    <name evidence="2" type="ORF">HPBE_LOCUS11015</name>
</gene>
<organism evidence="3 4">
    <name type="scientific">Heligmosomoides polygyrus</name>
    <name type="common">Parasitic roundworm</name>
    <dbReference type="NCBI Taxonomy" id="6339"/>
    <lineage>
        <taxon>Eukaryota</taxon>
        <taxon>Metazoa</taxon>
        <taxon>Ecdysozoa</taxon>
        <taxon>Nematoda</taxon>
        <taxon>Chromadorea</taxon>
        <taxon>Rhabditida</taxon>
        <taxon>Rhabditina</taxon>
        <taxon>Rhabditomorpha</taxon>
        <taxon>Strongyloidea</taxon>
        <taxon>Heligmosomidae</taxon>
        <taxon>Heligmosomoides</taxon>
    </lineage>
</organism>
<evidence type="ECO:0000313" key="3">
    <source>
        <dbReference type="Proteomes" id="UP000050761"/>
    </source>
</evidence>
<dbReference type="Proteomes" id="UP000050761">
    <property type="component" value="Unassembled WGS sequence"/>
</dbReference>
<keyword evidence="1" id="KW-1133">Transmembrane helix</keyword>
<evidence type="ECO:0000313" key="2">
    <source>
        <dbReference type="EMBL" id="VDO87143.1"/>
    </source>
</evidence>
<keyword evidence="1" id="KW-0472">Membrane</keyword>
<dbReference type="WBParaSite" id="HPBE_0001101401-mRNA-1">
    <property type="protein sequence ID" value="HPBE_0001101401-mRNA-1"/>
    <property type="gene ID" value="HPBE_0001101401"/>
</dbReference>
<keyword evidence="3" id="KW-1185">Reference proteome</keyword>
<proteinExistence type="predicted"/>
<feature type="transmembrane region" description="Helical" evidence="1">
    <location>
        <begin position="37"/>
        <end position="60"/>
    </location>
</feature>
<accession>A0A3P8A8P5</accession>
<accession>A0A183FSQ8</accession>
<sequence length="194" mass="21237">EIDTITSTSRSYVWRAIFLTSFTLGIRFGNIDLVSGIFLGILGSIIVIIITYILIPAGLLYSDTTICLFQKDLSIHERRIMLIVASIFLGVLASAVNQHYVIKEGTAPSYFLPGLVGLTVQVGVSFHSQRLPKLQSVSENKIKPKGSTVWISVDGGRESGMGLGILFHSSYAGAILVCRQHFSWISLTPTTEFL</sequence>
<feature type="transmembrane region" description="Helical" evidence="1">
    <location>
        <begin position="12"/>
        <end position="31"/>
    </location>
</feature>
<evidence type="ECO:0000256" key="1">
    <source>
        <dbReference type="SAM" id="Phobius"/>
    </source>
</evidence>
<protein>
    <submittedName>
        <fullName evidence="4">Aa_trans domain-containing protein</fullName>
    </submittedName>
</protein>
<dbReference type="AlphaFoldDB" id="A0A183FSQ8"/>